<sequence length="376" mass="41718">MHLVKWETLCQNKCNGGLGIGSILAKDKGLLVRWAWRFDKEDSPLWKRVICAKYGVPVSSLIWDWSGGPSSSFFVKAMGSLYEEGSKLALLLKDGLWVVMGRGDKARLWTDITVDGMTLKQACPTKISLACNKSDTIGWSFCLDGLFSIKSFRKGLESSHIGVPSIFKSIWQGVCPPKIEIFVWHLLQGRVTVKKVLRSFGVILVSSIECPRCEKNRKVFKDVEASLLKALDMVRFRVALWFKNLGKGSIDPVTLILLDIEGRCTDMSKVRLSKVGKWIPPGPDTFKFNVDRAARGSLAIVAEMQAIVRACVICVSKSELIGNWEHAQLIFDIWSLLGSMAQATIEFSSRDTNSEADVLAKKGAEGGGDVLFWNLP</sequence>
<gene>
    <name evidence="2" type="ORF">Ddye_027082</name>
</gene>
<dbReference type="Proteomes" id="UP001280121">
    <property type="component" value="Unassembled WGS sequence"/>
</dbReference>
<keyword evidence="3" id="KW-1185">Reference proteome</keyword>
<dbReference type="Pfam" id="PF13966">
    <property type="entry name" value="zf-RVT"/>
    <property type="match status" value="1"/>
</dbReference>
<evidence type="ECO:0000313" key="3">
    <source>
        <dbReference type="Proteomes" id="UP001280121"/>
    </source>
</evidence>
<name>A0AAD9WR15_9ROSI</name>
<evidence type="ECO:0000259" key="1">
    <source>
        <dbReference type="Pfam" id="PF13966"/>
    </source>
</evidence>
<protein>
    <recommendedName>
        <fullName evidence="1">Reverse transcriptase zinc-binding domain-containing protein</fullName>
    </recommendedName>
</protein>
<dbReference type="EMBL" id="JANJYI010000008">
    <property type="protein sequence ID" value="KAK2639287.1"/>
    <property type="molecule type" value="Genomic_DNA"/>
</dbReference>
<accession>A0AAD9WR15</accession>
<proteinExistence type="predicted"/>
<dbReference type="AlphaFoldDB" id="A0AAD9WR15"/>
<comment type="caution">
    <text evidence="2">The sequence shown here is derived from an EMBL/GenBank/DDBJ whole genome shotgun (WGS) entry which is preliminary data.</text>
</comment>
<feature type="domain" description="Reverse transcriptase zinc-binding" evidence="1">
    <location>
        <begin position="147"/>
        <end position="217"/>
    </location>
</feature>
<organism evidence="2 3">
    <name type="scientific">Dipteronia dyeriana</name>
    <dbReference type="NCBI Taxonomy" id="168575"/>
    <lineage>
        <taxon>Eukaryota</taxon>
        <taxon>Viridiplantae</taxon>
        <taxon>Streptophyta</taxon>
        <taxon>Embryophyta</taxon>
        <taxon>Tracheophyta</taxon>
        <taxon>Spermatophyta</taxon>
        <taxon>Magnoliopsida</taxon>
        <taxon>eudicotyledons</taxon>
        <taxon>Gunneridae</taxon>
        <taxon>Pentapetalae</taxon>
        <taxon>rosids</taxon>
        <taxon>malvids</taxon>
        <taxon>Sapindales</taxon>
        <taxon>Sapindaceae</taxon>
        <taxon>Hippocastanoideae</taxon>
        <taxon>Acereae</taxon>
        <taxon>Dipteronia</taxon>
    </lineage>
</organism>
<evidence type="ECO:0000313" key="2">
    <source>
        <dbReference type="EMBL" id="KAK2639287.1"/>
    </source>
</evidence>
<dbReference type="InterPro" id="IPR026960">
    <property type="entry name" value="RVT-Znf"/>
</dbReference>
<reference evidence="2" key="1">
    <citation type="journal article" date="2023" name="Plant J.">
        <title>Genome sequences and population genomics provide insights into the demographic history, inbreeding, and mutation load of two 'living fossil' tree species of Dipteronia.</title>
        <authorList>
            <person name="Feng Y."/>
            <person name="Comes H.P."/>
            <person name="Chen J."/>
            <person name="Zhu S."/>
            <person name="Lu R."/>
            <person name="Zhang X."/>
            <person name="Li P."/>
            <person name="Qiu J."/>
            <person name="Olsen K.M."/>
            <person name="Qiu Y."/>
        </authorList>
    </citation>
    <scope>NUCLEOTIDE SEQUENCE</scope>
    <source>
        <strain evidence="2">KIB01</strain>
    </source>
</reference>